<accession>A0A175VWZ3</accession>
<dbReference type="GO" id="GO:0032259">
    <property type="term" value="P:methylation"/>
    <property type="evidence" value="ECO:0007669"/>
    <property type="project" value="UniProtKB-KW"/>
</dbReference>
<dbReference type="AlphaFoldDB" id="A0A175VWZ3"/>
<dbReference type="Gene3D" id="2.170.270.10">
    <property type="entry name" value="SET domain"/>
    <property type="match status" value="1"/>
</dbReference>
<evidence type="ECO:0000313" key="2">
    <source>
        <dbReference type="EMBL" id="KXX75520.1"/>
    </source>
</evidence>
<dbReference type="STRING" id="100816.A0A175VWZ3"/>
<comment type="caution">
    <text evidence="2">The sequence shown here is derived from an EMBL/GenBank/DDBJ whole genome shotgun (WGS) entry which is preliminary data.</text>
</comment>
<feature type="domain" description="SET" evidence="1">
    <location>
        <begin position="64"/>
        <end position="214"/>
    </location>
</feature>
<reference evidence="2 3" key="1">
    <citation type="journal article" date="2016" name="Genome Announc.">
        <title>Genome Sequence of Madurella mycetomatis mm55, Isolated from a Human Mycetoma Case in Sudan.</title>
        <authorList>
            <person name="Smit S."/>
            <person name="Derks M.F."/>
            <person name="Bervoets S."/>
            <person name="Fahal A."/>
            <person name="van Leeuwen W."/>
            <person name="van Belkum A."/>
            <person name="van de Sande W.W."/>
        </authorList>
    </citation>
    <scope>NUCLEOTIDE SEQUENCE [LARGE SCALE GENOMIC DNA]</scope>
    <source>
        <strain evidence="3">mm55</strain>
    </source>
</reference>
<sequence>MRDRSNTQASAALPRNWPAHLPYLTAPRYSPHLTAAHMAGIRTRPDPSDPIPEIPRHLKPGPCPAVCITPITDQNQKDPAHGQAGLFATRDLRPGELILPYLGEVHIGTAPFGLSRTHTDKDGGDDYDYAKSDYDLWLDRDADVAVDAARMGNEARFVNDYRGVPRAKRANAEFRVVWDARMGERCMAVYVLPAGKRAVGKARVVGIAKGEEIL</sequence>
<evidence type="ECO:0000313" key="3">
    <source>
        <dbReference type="Proteomes" id="UP000078237"/>
    </source>
</evidence>
<dbReference type="OrthoDB" id="5792673at2759"/>
<dbReference type="SUPFAM" id="SSF82199">
    <property type="entry name" value="SET domain"/>
    <property type="match status" value="1"/>
</dbReference>
<keyword evidence="3" id="KW-1185">Reference proteome</keyword>
<dbReference type="Pfam" id="PF00856">
    <property type="entry name" value="SET"/>
    <property type="match status" value="1"/>
</dbReference>
<dbReference type="GO" id="GO:0008168">
    <property type="term" value="F:methyltransferase activity"/>
    <property type="evidence" value="ECO:0007669"/>
    <property type="project" value="UniProtKB-KW"/>
</dbReference>
<dbReference type="Proteomes" id="UP000078237">
    <property type="component" value="Unassembled WGS sequence"/>
</dbReference>
<proteinExistence type="predicted"/>
<dbReference type="VEuPathDB" id="FungiDB:MMYC01_207531"/>
<gene>
    <name evidence="2" type="ORF">MMYC01_207531</name>
</gene>
<evidence type="ECO:0000259" key="1">
    <source>
        <dbReference type="PROSITE" id="PS50280"/>
    </source>
</evidence>
<dbReference type="EMBL" id="LCTW02000265">
    <property type="protein sequence ID" value="KXX75520.1"/>
    <property type="molecule type" value="Genomic_DNA"/>
</dbReference>
<dbReference type="InterPro" id="IPR001214">
    <property type="entry name" value="SET_dom"/>
</dbReference>
<name>A0A175VWZ3_9PEZI</name>
<organism evidence="2 3">
    <name type="scientific">Madurella mycetomatis</name>
    <dbReference type="NCBI Taxonomy" id="100816"/>
    <lineage>
        <taxon>Eukaryota</taxon>
        <taxon>Fungi</taxon>
        <taxon>Dikarya</taxon>
        <taxon>Ascomycota</taxon>
        <taxon>Pezizomycotina</taxon>
        <taxon>Sordariomycetes</taxon>
        <taxon>Sordariomycetidae</taxon>
        <taxon>Sordariales</taxon>
        <taxon>Sordariales incertae sedis</taxon>
        <taxon>Madurella</taxon>
    </lineage>
</organism>
<dbReference type="InterPro" id="IPR046341">
    <property type="entry name" value="SET_dom_sf"/>
</dbReference>
<protein>
    <submittedName>
        <fullName evidence="2">Histone-lysine N-methyltransferase Su(Var)3-9</fullName>
    </submittedName>
</protein>
<dbReference type="PROSITE" id="PS50280">
    <property type="entry name" value="SET"/>
    <property type="match status" value="1"/>
</dbReference>